<dbReference type="Proteomes" id="UP000031938">
    <property type="component" value="Unassembled WGS sequence"/>
</dbReference>
<feature type="transmembrane region" description="Helical" evidence="3">
    <location>
        <begin position="81"/>
        <end position="103"/>
    </location>
</feature>
<dbReference type="EMBL" id="JXRP01000020">
    <property type="protein sequence ID" value="KIL43923.1"/>
    <property type="molecule type" value="Genomic_DNA"/>
</dbReference>
<keyword evidence="2" id="KW-0378">Hydrolase</keyword>
<evidence type="ECO:0000259" key="4">
    <source>
        <dbReference type="Pfam" id="PF00857"/>
    </source>
</evidence>
<evidence type="ECO:0000313" key="5">
    <source>
        <dbReference type="EMBL" id="KIL43923.1"/>
    </source>
</evidence>
<dbReference type="Gene3D" id="3.40.50.850">
    <property type="entry name" value="Isochorismatase-like"/>
    <property type="match status" value="1"/>
</dbReference>
<dbReference type="AlphaFoldDB" id="A0A0C2VIV1"/>
<keyword evidence="3" id="KW-0812">Transmembrane</keyword>
<dbReference type="PATRIC" id="fig|889306.3.peg.3763"/>
<evidence type="ECO:0000256" key="2">
    <source>
        <dbReference type="ARBA" id="ARBA00022801"/>
    </source>
</evidence>
<sequence length="119" mass="13335">MTGIATNVCVESTARDGFMLDYNIVFLSDCTASYSRPAHDMKLENIIGTALGITFMSLWVSGSITDWILSKEKEQMHLVILGFNSFFLLLAFATILMVIRLIWVWHKFKQTSVAHIGGS</sequence>
<organism evidence="5 6">
    <name type="scientific">Jeotgalibacillus soli</name>
    <dbReference type="NCBI Taxonomy" id="889306"/>
    <lineage>
        <taxon>Bacteria</taxon>
        <taxon>Bacillati</taxon>
        <taxon>Bacillota</taxon>
        <taxon>Bacilli</taxon>
        <taxon>Bacillales</taxon>
        <taxon>Caryophanaceae</taxon>
        <taxon>Jeotgalibacillus</taxon>
    </lineage>
</organism>
<protein>
    <recommendedName>
        <fullName evidence="4">Isochorismatase-like domain-containing protein</fullName>
    </recommendedName>
</protein>
<keyword evidence="3" id="KW-1133">Transmembrane helix</keyword>
<keyword evidence="6" id="KW-1185">Reference proteome</keyword>
<accession>A0A0C2VIV1</accession>
<dbReference type="PANTHER" id="PTHR43540:SF6">
    <property type="entry name" value="ISOCHORISMATASE-LIKE DOMAIN-CONTAINING PROTEIN"/>
    <property type="match status" value="1"/>
</dbReference>
<proteinExistence type="inferred from homology"/>
<feature type="domain" description="Isochorismatase-like" evidence="4">
    <location>
        <begin position="2"/>
        <end position="47"/>
    </location>
</feature>
<dbReference type="GO" id="GO:0016787">
    <property type="term" value="F:hydrolase activity"/>
    <property type="evidence" value="ECO:0007669"/>
    <property type="project" value="UniProtKB-KW"/>
</dbReference>
<evidence type="ECO:0000256" key="3">
    <source>
        <dbReference type="SAM" id="Phobius"/>
    </source>
</evidence>
<dbReference type="PANTHER" id="PTHR43540">
    <property type="entry name" value="PEROXYUREIDOACRYLATE/UREIDOACRYLATE AMIDOHYDROLASE-RELATED"/>
    <property type="match status" value="1"/>
</dbReference>
<dbReference type="STRING" id="889306.KP78_37470"/>
<name>A0A0C2VIV1_9BACL</name>
<dbReference type="Pfam" id="PF00857">
    <property type="entry name" value="Isochorismatase"/>
    <property type="match status" value="1"/>
</dbReference>
<evidence type="ECO:0000256" key="1">
    <source>
        <dbReference type="ARBA" id="ARBA00006336"/>
    </source>
</evidence>
<dbReference type="SUPFAM" id="SSF52499">
    <property type="entry name" value="Isochorismatase-like hydrolases"/>
    <property type="match status" value="1"/>
</dbReference>
<gene>
    <name evidence="5" type="ORF">KP78_37470</name>
</gene>
<dbReference type="InterPro" id="IPR050272">
    <property type="entry name" value="Isochorismatase-like_hydrls"/>
</dbReference>
<comment type="similarity">
    <text evidence="1">Belongs to the isochorismatase family.</text>
</comment>
<reference evidence="5 6" key="1">
    <citation type="submission" date="2015-01" db="EMBL/GenBank/DDBJ databases">
        <title>Genome sequencing of Jeotgalibacillus soli.</title>
        <authorList>
            <person name="Goh K.M."/>
            <person name="Chan K.-G."/>
            <person name="Yaakop A.S."/>
            <person name="Ee R."/>
            <person name="Gan H.M."/>
            <person name="Chan C.S."/>
        </authorList>
    </citation>
    <scope>NUCLEOTIDE SEQUENCE [LARGE SCALE GENOMIC DNA]</scope>
    <source>
        <strain evidence="5 6">P9</strain>
    </source>
</reference>
<comment type="caution">
    <text evidence="5">The sequence shown here is derived from an EMBL/GenBank/DDBJ whole genome shotgun (WGS) entry which is preliminary data.</text>
</comment>
<evidence type="ECO:0000313" key="6">
    <source>
        <dbReference type="Proteomes" id="UP000031938"/>
    </source>
</evidence>
<feature type="transmembrane region" description="Helical" evidence="3">
    <location>
        <begin position="46"/>
        <end position="69"/>
    </location>
</feature>
<keyword evidence="3" id="KW-0472">Membrane</keyword>
<dbReference type="InterPro" id="IPR000868">
    <property type="entry name" value="Isochorismatase-like_dom"/>
</dbReference>
<dbReference type="InterPro" id="IPR036380">
    <property type="entry name" value="Isochorismatase-like_sf"/>
</dbReference>